<keyword evidence="3" id="KW-1185">Reference proteome</keyword>
<feature type="region of interest" description="Disordered" evidence="1">
    <location>
        <begin position="1"/>
        <end position="73"/>
    </location>
</feature>
<dbReference type="AlphaFoldDB" id="A0A9W4E7Y1"/>
<reference evidence="2" key="1">
    <citation type="submission" date="2021-05" db="EMBL/GenBank/DDBJ databases">
        <authorList>
            <person name="Arsene-Ploetze F."/>
        </authorList>
    </citation>
    <scope>NUCLEOTIDE SEQUENCE</scope>
    <source>
        <strain evidence="2">DSM 42138</strain>
    </source>
</reference>
<protein>
    <submittedName>
        <fullName evidence="2">Uncharacterized protein</fullName>
    </submittedName>
</protein>
<feature type="compositionally biased region" description="Basic and acidic residues" evidence="1">
    <location>
        <begin position="64"/>
        <end position="73"/>
    </location>
</feature>
<evidence type="ECO:0000313" key="2">
    <source>
        <dbReference type="EMBL" id="CAG6394883.1"/>
    </source>
</evidence>
<feature type="compositionally biased region" description="Basic residues" evidence="1">
    <location>
        <begin position="29"/>
        <end position="51"/>
    </location>
</feature>
<evidence type="ECO:0000313" key="3">
    <source>
        <dbReference type="Proteomes" id="UP001152519"/>
    </source>
</evidence>
<dbReference type="Proteomes" id="UP001152519">
    <property type="component" value="Unassembled WGS sequence"/>
</dbReference>
<proteinExistence type="predicted"/>
<evidence type="ECO:0000256" key="1">
    <source>
        <dbReference type="SAM" id="MobiDB-lite"/>
    </source>
</evidence>
<accession>A0A9W4E7Y1</accession>
<comment type="caution">
    <text evidence="2">The sequence shown here is derived from an EMBL/GenBank/DDBJ whole genome shotgun (WGS) entry which is preliminary data.</text>
</comment>
<feature type="compositionally biased region" description="Basic residues" evidence="1">
    <location>
        <begin position="1"/>
        <end position="11"/>
    </location>
</feature>
<feature type="compositionally biased region" description="Basic and acidic residues" evidence="1">
    <location>
        <begin position="12"/>
        <end position="27"/>
    </location>
</feature>
<gene>
    <name evidence="2" type="ORF">SCOCK_30116</name>
</gene>
<organism evidence="2 3">
    <name type="scientific">Actinacidiphila cocklensis</name>
    <dbReference type="NCBI Taxonomy" id="887465"/>
    <lineage>
        <taxon>Bacteria</taxon>
        <taxon>Bacillati</taxon>
        <taxon>Actinomycetota</taxon>
        <taxon>Actinomycetes</taxon>
        <taxon>Kitasatosporales</taxon>
        <taxon>Streptomycetaceae</taxon>
        <taxon>Actinacidiphila</taxon>
    </lineage>
</organism>
<sequence length="134" mass="15965">MALQGHRQRNHALREPHPNCRRLEPLQHPRGRRRPERGRQGRPRRTRRLRRAVALQGHRQRNRAVREPHPDRRRLERLQHPDLTAVTLRPPGTGLFRCSAHCRTSRREFLGENWETIMEKPPPETRSDQPPPNP</sequence>
<name>A0A9W4E7Y1_9ACTN</name>
<dbReference type="EMBL" id="CAJSLV010000059">
    <property type="protein sequence ID" value="CAG6394883.1"/>
    <property type="molecule type" value="Genomic_DNA"/>
</dbReference>